<organism evidence="2 3">
    <name type="scientific">Fodinibius roseus</name>
    <dbReference type="NCBI Taxonomy" id="1194090"/>
    <lineage>
        <taxon>Bacteria</taxon>
        <taxon>Pseudomonadati</taxon>
        <taxon>Balneolota</taxon>
        <taxon>Balneolia</taxon>
        <taxon>Balneolales</taxon>
        <taxon>Balneolaceae</taxon>
        <taxon>Fodinibius</taxon>
    </lineage>
</organism>
<feature type="transmembrane region" description="Helical" evidence="1">
    <location>
        <begin position="145"/>
        <end position="164"/>
    </location>
</feature>
<protein>
    <submittedName>
        <fullName evidence="2">Predicted membrane protein</fullName>
    </submittedName>
</protein>
<evidence type="ECO:0000256" key="1">
    <source>
        <dbReference type="SAM" id="Phobius"/>
    </source>
</evidence>
<sequence>MFMSYSIFYWVHIVSYIAWLFALAASLFLASKVRAEKNDRRKQLYMKWERLATDTGAHLGAIGILISGAAMASLPVGPRWGWFNVQLYPWLALKQGFFILILVLVVLSMRRSSAFRKALKREREEKERTNDTIRKRWSSAYRMSLLVYLLVVINTFLGLVKPYLLG</sequence>
<keyword evidence="1" id="KW-0472">Membrane</keyword>
<keyword evidence="3" id="KW-1185">Reference proteome</keyword>
<gene>
    <name evidence="2" type="ORF">SAMN05443144_10576</name>
</gene>
<proteinExistence type="predicted"/>
<accession>A0A1M4YIN0</accession>
<dbReference type="EMBL" id="FQUS01000005">
    <property type="protein sequence ID" value="SHF05675.1"/>
    <property type="molecule type" value="Genomic_DNA"/>
</dbReference>
<evidence type="ECO:0000313" key="3">
    <source>
        <dbReference type="Proteomes" id="UP000184041"/>
    </source>
</evidence>
<name>A0A1M4YIN0_9BACT</name>
<reference evidence="2 3" key="1">
    <citation type="submission" date="2016-11" db="EMBL/GenBank/DDBJ databases">
        <authorList>
            <person name="Jaros S."/>
            <person name="Januszkiewicz K."/>
            <person name="Wedrychowicz H."/>
        </authorList>
    </citation>
    <scope>NUCLEOTIDE SEQUENCE [LARGE SCALE GENOMIC DNA]</scope>
    <source>
        <strain evidence="2 3">DSM 21986</strain>
    </source>
</reference>
<evidence type="ECO:0000313" key="2">
    <source>
        <dbReference type="EMBL" id="SHF05675.1"/>
    </source>
</evidence>
<dbReference type="Proteomes" id="UP000184041">
    <property type="component" value="Unassembled WGS sequence"/>
</dbReference>
<dbReference type="AlphaFoldDB" id="A0A1M4YIN0"/>
<keyword evidence="1" id="KW-0812">Transmembrane</keyword>
<feature type="transmembrane region" description="Helical" evidence="1">
    <location>
        <begin position="87"/>
        <end position="107"/>
    </location>
</feature>
<dbReference type="STRING" id="1194090.SAMN05443144_10576"/>
<feature type="transmembrane region" description="Helical" evidence="1">
    <location>
        <begin position="6"/>
        <end position="30"/>
    </location>
</feature>
<keyword evidence="1" id="KW-1133">Transmembrane helix</keyword>
<feature type="transmembrane region" description="Helical" evidence="1">
    <location>
        <begin position="51"/>
        <end position="75"/>
    </location>
</feature>